<keyword evidence="2" id="KW-1185">Reference proteome</keyword>
<dbReference type="EMBL" id="JBBPBM010000045">
    <property type="protein sequence ID" value="KAK8522218.1"/>
    <property type="molecule type" value="Genomic_DNA"/>
</dbReference>
<reference evidence="1 2" key="1">
    <citation type="journal article" date="2024" name="G3 (Bethesda)">
        <title>Genome assembly of Hibiscus sabdariffa L. provides insights into metabolisms of medicinal natural products.</title>
        <authorList>
            <person name="Kim T."/>
        </authorList>
    </citation>
    <scope>NUCLEOTIDE SEQUENCE [LARGE SCALE GENOMIC DNA]</scope>
    <source>
        <strain evidence="1">TK-2024</strain>
        <tissue evidence="1">Old leaves</tissue>
    </source>
</reference>
<organism evidence="1 2">
    <name type="scientific">Hibiscus sabdariffa</name>
    <name type="common">roselle</name>
    <dbReference type="NCBI Taxonomy" id="183260"/>
    <lineage>
        <taxon>Eukaryota</taxon>
        <taxon>Viridiplantae</taxon>
        <taxon>Streptophyta</taxon>
        <taxon>Embryophyta</taxon>
        <taxon>Tracheophyta</taxon>
        <taxon>Spermatophyta</taxon>
        <taxon>Magnoliopsida</taxon>
        <taxon>eudicotyledons</taxon>
        <taxon>Gunneridae</taxon>
        <taxon>Pentapetalae</taxon>
        <taxon>rosids</taxon>
        <taxon>malvids</taxon>
        <taxon>Malvales</taxon>
        <taxon>Malvaceae</taxon>
        <taxon>Malvoideae</taxon>
        <taxon>Hibiscus</taxon>
    </lineage>
</organism>
<dbReference type="Proteomes" id="UP001472677">
    <property type="component" value="Unassembled WGS sequence"/>
</dbReference>
<sequence length="104" mass="12036">MNSPEELLVSSAFGQYYVRPECVEILNDIFHSYPDTDKHFLASSKAVRRFYMNLLADTAVTIEANCQILEVVEDAATRVQDMERRGLNLVWLKNKLRMIRANLQ</sequence>
<accession>A0ABR2CR10</accession>
<protein>
    <submittedName>
        <fullName evidence="1">Uncharacterized protein</fullName>
    </submittedName>
</protein>
<evidence type="ECO:0000313" key="1">
    <source>
        <dbReference type="EMBL" id="KAK8522218.1"/>
    </source>
</evidence>
<evidence type="ECO:0000313" key="2">
    <source>
        <dbReference type="Proteomes" id="UP001472677"/>
    </source>
</evidence>
<proteinExistence type="predicted"/>
<gene>
    <name evidence="1" type="ORF">V6N12_055938</name>
</gene>
<comment type="caution">
    <text evidence="1">The sequence shown here is derived from an EMBL/GenBank/DDBJ whole genome shotgun (WGS) entry which is preliminary data.</text>
</comment>
<name>A0ABR2CR10_9ROSI</name>